<organism evidence="1 2">
    <name type="scientific">Stephania cephalantha</name>
    <dbReference type="NCBI Taxonomy" id="152367"/>
    <lineage>
        <taxon>Eukaryota</taxon>
        <taxon>Viridiplantae</taxon>
        <taxon>Streptophyta</taxon>
        <taxon>Embryophyta</taxon>
        <taxon>Tracheophyta</taxon>
        <taxon>Spermatophyta</taxon>
        <taxon>Magnoliopsida</taxon>
        <taxon>Ranunculales</taxon>
        <taxon>Menispermaceae</taxon>
        <taxon>Menispermoideae</taxon>
        <taxon>Cissampelideae</taxon>
        <taxon>Stephania</taxon>
    </lineage>
</organism>
<comment type="caution">
    <text evidence="1">The sequence shown here is derived from an EMBL/GenBank/DDBJ whole genome shotgun (WGS) entry which is preliminary data.</text>
</comment>
<dbReference type="Proteomes" id="UP001419268">
    <property type="component" value="Unassembled WGS sequence"/>
</dbReference>
<dbReference type="AlphaFoldDB" id="A0AAP0PG29"/>
<evidence type="ECO:0000313" key="1">
    <source>
        <dbReference type="EMBL" id="KAK9139555.1"/>
    </source>
</evidence>
<dbReference type="EMBL" id="JBBNAG010000004">
    <property type="protein sequence ID" value="KAK9139555.1"/>
    <property type="molecule type" value="Genomic_DNA"/>
</dbReference>
<protein>
    <submittedName>
        <fullName evidence="1">Uncharacterized protein</fullName>
    </submittedName>
</protein>
<proteinExistence type="predicted"/>
<evidence type="ECO:0000313" key="2">
    <source>
        <dbReference type="Proteomes" id="UP001419268"/>
    </source>
</evidence>
<accession>A0AAP0PG29</accession>
<keyword evidence="2" id="KW-1185">Reference proteome</keyword>
<reference evidence="1 2" key="1">
    <citation type="submission" date="2024-01" db="EMBL/GenBank/DDBJ databases">
        <title>Genome assemblies of Stephania.</title>
        <authorList>
            <person name="Yang L."/>
        </authorList>
    </citation>
    <scope>NUCLEOTIDE SEQUENCE [LARGE SCALE GENOMIC DNA]</scope>
    <source>
        <strain evidence="1">JXDWG</strain>
        <tissue evidence="1">Leaf</tissue>
    </source>
</reference>
<sequence length="211" mass="23208">MESNRPVEGICQRLFNFLIDVFHSSSLKRVTLGRPAENSAESVQHSPDNNKVMRKVRIEYSQTNGLDMKDENVIQEEGIVAEAITVPVEKWTTLEIATSGGIASDAATKVTGILKTKKSSVDSSFSEAKSGSRGVKTVSIEEAAEEDMKRKKKGKNKEIMEETMVEGEVSMEAPSLTRSILWSNIDQRSDELIRRTREALRSGSGIEAGSS</sequence>
<name>A0AAP0PG29_9MAGN</name>
<gene>
    <name evidence="1" type="ORF">Scep_009236</name>
</gene>